<dbReference type="RefSeq" id="WP_233698632.1">
    <property type="nucleotide sequence ID" value="NZ_JAJNBZ010000029.1"/>
</dbReference>
<protein>
    <submittedName>
        <fullName evidence="2">Spore coat protein</fullName>
    </submittedName>
</protein>
<feature type="compositionally biased region" description="Gly residues" evidence="1">
    <location>
        <begin position="98"/>
        <end position="107"/>
    </location>
</feature>
<sequence length="268" mass="28105">MRWTMRVVRMVITILMVSLISSLLTVGTTAIVVDQYIQTALNTFHIPLERKPLTLTSMWGVLLGSGSATDPNKASGSVTGGVQPAGERGDAGDTESGEAGGAGGGSSTGNQSKPDPNAAAGEPSDGALPVMGGISSGQEARQQERVVVPPDVLSKNKDDMSKTKKEELFTALMKKLPQEEWQHLSTLMEDGLTSSELTEVEQILAKHLNDEEYKQIREWLVGESGTAIKEDGGGSGAAAQNTQEVEPGSGPEASSRLGPESGQDTGQD</sequence>
<gene>
    <name evidence="2" type="ORF">LQV63_24605</name>
</gene>
<evidence type="ECO:0000313" key="3">
    <source>
        <dbReference type="Proteomes" id="UP001199916"/>
    </source>
</evidence>
<reference evidence="2 3" key="1">
    <citation type="submission" date="2021-11" db="EMBL/GenBank/DDBJ databases">
        <title>Draft genome sequence of Paenibacillus profundus YoMME, a new Gram-positive bacteria with exoelectrogenic properties.</title>
        <authorList>
            <person name="Hubenova Y."/>
            <person name="Hubenova E."/>
            <person name="Manasiev Y."/>
            <person name="Peykov S."/>
            <person name="Mitov M."/>
        </authorList>
    </citation>
    <scope>NUCLEOTIDE SEQUENCE [LARGE SCALE GENOMIC DNA]</scope>
    <source>
        <strain evidence="2 3">YoMME</strain>
    </source>
</reference>
<keyword evidence="3" id="KW-1185">Reference proteome</keyword>
<dbReference type="EMBL" id="JAJNBZ010000029">
    <property type="protein sequence ID" value="MCE5172462.1"/>
    <property type="molecule type" value="Genomic_DNA"/>
</dbReference>
<feature type="region of interest" description="Disordered" evidence="1">
    <location>
        <begin position="69"/>
        <end position="160"/>
    </location>
</feature>
<dbReference type="Proteomes" id="UP001199916">
    <property type="component" value="Unassembled WGS sequence"/>
</dbReference>
<accession>A0ABS8YQ74</accession>
<keyword evidence="2" id="KW-0946">Virion</keyword>
<keyword evidence="2" id="KW-0167">Capsid protein</keyword>
<organism evidence="2 3">
    <name type="scientific">Paenibacillus profundus</name>
    <dbReference type="NCBI Taxonomy" id="1173085"/>
    <lineage>
        <taxon>Bacteria</taxon>
        <taxon>Bacillati</taxon>
        <taxon>Bacillota</taxon>
        <taxon>Bacilli</taxon>
        <taxon>Bacillales</taxon>
        <taxon>Paenibacillaceae</taxon>
        <taxon>Paenibacillus</taxon>
    </lineage>
</organism>
<evidence type="ECO:0000256" key="1">
    <source>
        <dbReference type="SAM" id="MobiDB-lite"/>
    </source>
</evidence>
<comment type="caution">
    <text evidence="2">The sequence shown here is derived from an EMBL/GenBank/DDBJ whole genome shotgun (WGS) entry which is preliminary data.</text>
</comment>
<feature type="region of interest" description="Disordered" evidence="1">
    <location>
        <begin position="226"/>
        <end position="268"/>
    </location>
</feature>
<evidence type="ECO:0000313" key="2">
    <source>
        <dbReference type="EMBL" id="MCE5172462.1"/>
    </source>
</evidence>
<name>A0ABS8YQ74_9BACL</name>
<proteinExistence type="predicted"/>